<comment type="caution">
    <text evidence="2">The sequence shown here is derived from an EMBL/GenBank/DDBJ whole genome shotgun (WGS) entry which is preliminary data.</text>
</comment>
<evidence type="ECO:0000313" key="2">
    <source>
        <dbReference type="EMBL" id="MPC43930.1"/>
    </source>
</evidence>
<accession>A0A5B7F8I3</accession>
<protein>
    <submittedName>
        <fullName evidence="2">Uncharacterized protein</fullName>
    </submittedName>
</protein>
<dbReference type="AlphaFoldDB" id="A0A5B7F8I3"/>
<proteinExistence type="predicted"/>
<gene>
    <name evidence="2" type="ORF">E2C01_037588</name>
</gene>
<dbReference type="EMBL" id="VSRR010006049">
    <property type="protein sequence ID" value="MPC43930.1"/>
    <property type="molecule type" value="Genomic_DNA"/>
</dbReference>
<organism evidence="2 3">
    <name type="scientific">Portunus trituberculatus</name>
    <name type="common">Swimming crab</name>
    <name type="synonym">Neptunus trituberculatus</name>
    <dbReference type="NCBI Taxonomy" id="210409"/>
    <lineage>
        <taxon>Eukaryota</taxon>
        <taxon>Metazoa</taxon>
        <taxon>Ecdysozoa</taxon>
        <taxon>Arthropoda</taxon>
        <taxon>Crustacea</taxon>
        <taxon>Multicrustacea</taxon>
        <taxon>Malacostraca</taxon>
        <taxon>Eumalacostraca</taxon>
        <taxon>Eucarida</taxon>
        <taxon>Decapoda</taxon>
        <taxon>Pleocyemata</taxon>
        <taxon>Brachyura</taxon>
        <taxon>Eubrachyura</taxon>
        <taxon>Portunoidea</taxon>
        <taxon>Portunidae</taxon>
        <taxon>Portuninae</taxon>
        <taxon>Portunus</taxon>
    </lineage>
</organism>
<dbReference type="Proteomes" id="UP000324222">
    <property type="component" value="Unassembled WGS sequence"/>
</dbReference>
<reference evidence="2 3" key="1">
    <citation type="submission" date="2019-05" db="EMBL/GenBank/DDBJ databases">
        <title>Another draft genome of Portunus trituberculatus and its Hox gene families provides insights of decapod evolution.</title>
        <authorList>
            <person name="Jeong J.-H."/>
            <person name="Song I."/>
            <person name="Kim S."/>
            <person name="Choi T."/>
            <person name="Kim D."/>
            <person name="Ryu S."/>
            <person name="Kim W."/>
        </authorList>
    </citation>
    <scope>NUCLEOTIDE SEQUENCE [LARGE SCALE GENOMIC DNA]</scope>
    <source>
        <tissue evidence="2">Muscle</tissue>
    </source>
</reference>
<evidence type="ECO:0000313" key="3">
    <source>
        <dbReference type="Proteomes" id="UP000324222"/>
    </source>
</evidence>
<feature type="region of interest" description="Disordered" evidence="1">
    <location>
        <begin position="40"/>
        <end position="59"/>
    </location>
</feature>
<name>A0A5B7F8I3_PORTR</name>
<sequence length="120" mass="13132">MFQDSYPFLSANRIGPVGSGEIPADEEEWEDVEEVNEVCELEDSQEHGQPFEESYESTGEGRREIVFINSSHQTCPPGAAIIYATLNSVGVCRGYPGFDDLGLGLHDKNPIAGAEKRQGL</sequence>
<evidence type="ECO:0000256" key="1">
    <source>
        <dbReference type="SAM" id="MobiDB-lite"/>
    </source>
</evidence>
<keyword evidence="3" id="KW-1185">Reference proteome</keyword>
<dbReference type="OrthoDB" id="203862at2759"/>